<organism evidence="2 3">
    <name type="scientific">Aeromicrobium flavum</name>
    <dbReference type="NCBI Taxonomy" id="416568"/>
    <lineage>
        <taxon>Bacteria</taxon>
        <taxon>Bacillati</taxon>
        <taxon>Actinomycetota</taxon>
        <taxon>Actinomycetes</taxon>
        <taxon>Propionibacteriales</taxon>
        <taxon>Nocardioidaceae</taxon>
        <taxon>Aeromicrobium</taxon>
    </lineage>
</organism>
<accession>A0A512HUZ0</accession>
<evidence type="ECO:0000313" key="2">
    <source>
        <dbReference type="EMBL" id="GEO89255.1"/>
    </source>
</evidence>
<proteinExistence type="predicted"/>
<reference evidence="2 3" key="1">
    <citation type="submission" date="2019-07" db="EMBL/GenBank/DDBJ databases">
        <title>Whole genome shotgun sequence of Aeromicrobium flavum NBRC 107625.</title>
        <authorList>
            <person name="Hosoyama A."/>
            <person name="Uohara A."/>
            <person name="Ohji S."/>
            <person name="Ichikawa N."/>
        </authorList>
    </citation>
    <scope>NUCLEOTIDE SEQUENCE [LARGE SCALE GENOMIC DNA]</scope>
    <source>
        <strain evidence="2 3">NBRC 107625</strain>
    </source>
</reference>
<dbReference type="Proteomes" id="UP000321769">
    <property type="component" value="Unassembled WGS sequence"/>
</dbReference>
<comment type="caution">
    <text evidence="2">The sequence shown here is derived from an EMBL/GenBank/DDBJ whole genome shotgun (WGS) entry which is preliminary data.</text>
</comment>
<feature type="compositionally biased region" description="Low complexity" evidence="1">
    <location>
        <begin position="335"/>
        <end position="355"/>
    </location>
</feature>
<feature type="compositionally biased region" description="Low complexity" evidence="1">
    <location>
        <begin position="995"/>
        <end position="1007"/>
    </location>
</feature>
<dbReference type="EMBL" id="BJZQ01000006">
    <property type="protein sequence ID" value="GEO89255.1"/>
    <property type="molecule type" value="Genomic_DNA"/>
</dbReference>
<sequence>MSTHEALTGVRSAHRTTPVRELLHADPSVLLGVDAAALAALELLDVRTVFDLATSGAFAAAAKLATVSGNPTSPLYQQGAATSDLVHEGATAVPVAEMAGESIAILQAIPPDRAAEIAAALDVTSVQEMADFPPYLAAIRLLNAVFFPENEPGADPERPADLVPVSGEYPTERVQYTSLLMDEITTVDEQRINILDREFKPLDLAELAVADRGFNRVAFGALLTFTQSWFAQGVTLGQLLHSTALAPGESTRIAVVDWTRRSRAGETETISEVDDLSQSAEHNRAINEVTNAVATEAQQGFSQSNASSSSTQFGMSMAAEMSAPLGGLLGGPSGSMGTSLSTASSSSHADSYSSSFGRREVGSSMLQNVNDRTHQQAHSSRNRRASVVKEVAQSEHESVSTRVVANYNHMHALTVQYYEVVQVYRIETAVSRADKVVFVPVALPDFSSPAVVRRFQSVLSRAALTMEMREALRNLDVIELTPAKDTQFRGFDRPLKTVVAEALIHRTGPTKVVAMKEGSLFQGSASADAEDDDTPAAVVRASVSSSALLAEGSLSVTRVRLSEAVPVMQQVTSRLWLDDQVSRLAGLLSTPLLRPASAAMYLPTDVLVEGVTVSVASGAASAVFDLASGQARRDVSPENPLRLSEVRRISVGGAPEASGEATVTLTLNRNGVRFPLRLPDVVVSVTAQGSAPIVEVAPGGVSANIVEHLNQNKLHYAQSIYRSLDASQVAMLLSGHTITMGDQDVPLVQVVDPTPIRYIGNYLAFAMNVEPTDQDWGTWLKDHGIVLGRPREDLVPLGTGGTFAEAVLGRSNSAEKLDITRFWNWQDSPIPLAPTDIAAVQMGSRATAEDTSPGQLSAPIINLQTPTSLPDPAGTAAVLGAVQNGQMFRDMSGLQATVGLAQAALQASAAGASTAGQQAGTNMNSLLTANTERQRIAASMITDLAKTAASMYTGGAVGAGGGGGTAGGSPSQDGAKINYFDKTATPGGGGGGTTGSDDGTGPAPVTGGQSGGGTPAGDAAAYSKNPAALAATWGDTEPASGLLGRVMEKMDAGLGSSESPQSTPAVGPKSAWPHLTAAKVMSDKDRVAADPNTFQQGALGLCTAAAFFHHLVQRDPMVWKNYINSLFGSGTGFLGKLKVHPGDDLRAADHTALAAKHTGFPPQGEWMAMCALRDSENWIFDFDGSPDDEADMETSMKEMAGWYEDTELWSDVKVVSDTDAAAIKTVKKTASNQVAFWIRMPMIGDSRTSTHMITIESPIVIDEAADTATFDYWTWAQPVKTLSTTWTTVKNNFLGAIVVTK</sequence>
<feature type="region of interest" description="Disordered" evidence="1">
    <location>
        <begin position="326"/>
        <end position="357"/>
    </location>
</feature>
<gene>
    <name evidence="2" type="ORF">AFL01nite_15820</name>
</gene>
<feature type="region of interest" description="Disordered" evidence="1">
    <location>
        <begin position="370"/>
        <end position="393"/>
    </location>
</feature>
<dbReference type="OrthoDB" id="4312432at2"/>
<dbReference type="RefSeq" id="WP_146827134.1">
    <property type="nucleotide sequence ID" value="NZ_BAAAYQ010000005.1"/>
</dbReference>
<keyword evidence="3" id="KW-1185">Reference proteome</keyword>
<protein>
    <submittedName>
        <fullName evidence="2">Uncharacterized protein</fullName>
    </submittedName>
</protein>
<name>A0A512HUZ0_9ACTN</name>
<evidence type="ECO:0000256" key="1">
    <source>
        <dbReference type="SAM" id="MobiDB-lite"/>
    </source>
</evidence>
<evidence type="ECO:0000313" key="3">
    <source>
        <dbReference type="Proteomes" id="UP000321769"/>
    </source>
</evidence>
<feature type="region of interest" description="Disordered" evidence="1">
    <location>
        <begin position="961"/>
        <end position="1019"/>
    </location>
</feature>